<name>A0ABX5CSG5_9ALTE</name>
<accession>A0ABX5CSG5</accession>
<dbReference type="Proteomes" id="UP000239539">
    <property type="component" value="Unassembled WGS sequence"/>
</dbReference>
<dbReference type="RefSeq" id="WP_105929783.1">
    <property type="nucleotide sequence ID" value="NZ_PVNO01000003.1"/>
</dbReference>
<sequence>MSNYSFLNILKSQSKSLQRAYGLSRAQALELIAGQHGFSNYHELQTVAKRNPTDARLMKAALGTSDLAEVIYEDNVFTHFEEVLESHLSSEIAMTNASNFTVENLEVLDAAYADSKGDLFIEIAFEYDGEQDPNRVYSGKKFYVSATLMLLRRNGEWVPYDAFDGLEIHEIESDTEFEYRLEMENSRAVTPSDAEA</sequence>
<evidence type="ECO:0000313" key="1">
    <source>
        <dbReference type="EMBL" id="PRO70519.1"/>
    </source>
</evidence>
<protein>
    <recommendedName>
        <fullName evidence="3">XRE family transcriptional regulator</fullName>
    </recommendedName>
</protein>
<proteinExistence type="predicted"/>
<dbReference type="EMBL" id="PVNO01000003">
    <property type="protein sequence ID" value="PRO70519.1"/>
    <property type="molecule type" value="Genomic_DNA"/>
</dbReference>
<gene>
    <name evidence="1" type="ORF">C6Y39_02655</name>
</gene>
<evidence type="ECO:0008006" key="3">
    <source>
        <dbReference type="Google" id="ProtNLM"/>
    </source>
</evidence>
<evidence type="ECO:0000313" key="2">
    <source>
        <dbReference type="Proteomes" id="UP000239539"/>
    </source>
</evidence>
<reference evidence="2" key="1">
    <citation type="journal article" date="2020" name="Int. J. Syst. Evol. Microbiol.">
        <title>Alteromonas alba sp. nov., a marine bacterium isolated from the seawater of the West Pacific Ocean.</title>
        <authorList>
            <person name="Sun C."/>
            <person name="Wu Y.-H."/>
            <person name="Xamxidin M."/>
            <person name="Cheng H."/>
            <person name="Xu X.-W."/>
        </authorList>
    </citation>
    <scope>NUCLEOTIDE SEQUENCE [LARGE SCALE GENOMIC DNA]</scope>
    <source>
        <strain evidence="2">9a2</strain>
    </source>
</reference>
<keyword evidence="2" id="KW-1185">Reference proteome</keyword>
<comment type="caution">
    <text evidence="1">The sequence shown here is derived from an EMBL/GenBank/DDBJ whole genome shotgun (WGS) entry which is preliminary data.</text>
</comment>
<organism evidence="1 2">
    <name type="scientific">Alteromonas gracilis</name>
    <dbReference type="NCBI Taxonomy" id="1479524"/>
    <lineage>
        <taxon>Bacteria</taxon>
        <taxon>Pseudomonadati</taxon>
        <taxon>Pseudomonadota</taxon>
        <taxon>Gammaproteobacteria</taxon>
        <taxon>Alteromonadales</taxon>
        <taxon>Alteromonadaceae</taxon>
        <taxon>Alteromonas/Salinimonas group</taxon>
        <taxon>Alteromonas</taxon>
    </lineage>
</organism>